<keyword evidence="2" id="KW-1185">Reference proteome</keyword>
<reference evidence="1 2" key="1">
    <citation type="submission" date="2021-06" db="EMBL/GenBank/DDBJ databases">
        <authorList>
            <person name="Palmer J.M."/>
        </authorList>
    </citation>
    <scope>NUCLEOTIDE SEQUENCE [LARGE SCALE GENOMIC DNA]</scope>
    <source>
        <strain evidence="1 2">CL_MEX2019</strain>
        <tissue evidence="1">Muscle</tissue>
    </source>
</reference>
<organism evidence="1 2">
    <name type="scientific">Characodon lateralis</name>
    <dbReference type="NCBI Taxonomy" id="208331"/>
    <lineage>
        <taxon>Eukaryota</taxon>
        <taxon>Metazoa</taxon>
        <taxon>Chordata</taxon>
        <taxon>Craniata</taxon>
        <taxon>Vertebrata</taxon>
        <taxon>Euteleostomi</taxon>
        <taxon>Actinopterygii</taxon>
        <taxon>Neopterygii</taxon>
        <taxon>Teleostei</taxon>
        <taxon>Neoteleostei</taxon>
        <taxon>Acanthomorphata</taxon>
        <taxon>Ovalentaria</taxon>
        <taxon>Atherinomorphae</taxon>
        <taxon>Cyprinodontiformes</taxon>
        <taxon>Goodeidae</taxon>
        <taxon>Characodon</taxon>
    </lineage>
</organism>
<dbReference type="Proteomes" id="UP001352852">
    <property type="component" value="Unassembled WGS sequence"/>
</dbReference>
<evidence type="ECO:0000313" key="1">
    <source>
        <dbReference type="EMBL" id="MED6292340.1"/>
    </source>
</evidence>
<gene>
    <name evidence="1" type="ORF">CHARACLAT_032803</name>
</gene>
<proteinExistence type="predicted"/>
<sequence length="172" mass="19374">MPFGQLYNLSRSEGKVVEKYGQVSLKTGLIHPLSSPLSAGKRTELYKTGRLPLSINSCNASWGSQTFTVGSSGILVWLQRPSRHSKPLKHPALGPRQLTKLSSSLKHSSPRPLFFSTLIRPSNSLWRWMRPIQWRGPFSPKALPPTTRYHHCEKHFSPTKICYNVGNQELLA</sequence>
<dbReference type="EMBL" id="JAHUTJ010071734">
    <property type="protein sequence ID" value="MED6292340.1"/>
    <property type="molecule type" value="Genomic_DNA"/>
</dbReference>
<accession>A0ABU7EZ03</accession>
<name>A0ABU7EZ03_9TELE</name>
<evidence type="ECO:0000313" key="2">
    <source>
        <dbReference type="Proteomes" id="UP001352852"/>
    </source>
</evidence>
<protein>
    <submittedName>
        <fullName evidence="1">Uncharacterized protein</fullName>
    </submittedName>
</protein>
<comment type="caution">
    <text evidence="1">The sequence shown here is derived from an EMBL/GenBank/DDBJ whole genome shotgun (WGS) entry which is preliminary data.</text>
</comment>